<comment type="caution">
    <text evidence="3">The sequence shown here is derived from an EMBL/GenBank/DDBJ whole genome shotgun (WGS) entry which is preliminary data.</text>
</comment>
<keyword evidence="4" id="KW-1185">Reference proteome</keyword>
<reference evidence="3 4" key="1">
    <citation type="submission" date="2020-04" db="EMBL/GenBank/DDBJ databases">
        <title>Perkinsus olseni comparative genomics.</title>
        <authorList>
            <person name="Bogema D.R."/>
        </authorList>
    </citation>
    <scope>NUCLEOTIDE SEQUENCE [LARGE SCALE GENOMIC DNA]</scope>
    <source>
        <strain evidence="3 4">ATCC PRA-207</strain>
    </source>
</reference>
<dbReference type="Proteomes" id="UP000553632">
    <property type="component" value="Unassembled WGS sequence"/>
</dbReference>
<evidence type="ECO:0000313" key="3">
    <source>
        <dbReference type="EMBL" id="KAF4732972.1"/>
    </source>
</evidence>
<dbReference type="AlphaFoldDB" id="A0A7J6SK83"/>
<sequence length="833" mass="91105">PLLRGQTRRILHMANTALGTRLMCIATNNNGISCNQSLTSSTALPGRCGILDEFIHVAPRRLPGLTTIKRAPPPSATFAQMDESDGPTARWEHREWVESEGGKQERLLRDQATRIKYLEGTSHQGHEECESVKILTKSMILDDKCTVNARIVVVGASDAGLAALAALISMPKLHFTSLTLLAPGGISYFLDDELESWYRKAAFRWLLDLLALSHHEASLSRLFKSQASEAGHPASLWQVRRLAATTGAFSPRELRRLMMDSRVRILDARMISLDRTAKTVSVVASTEDGSQAEAAGKLIEIPYDHLVLTTGLQDHALHSLSIRSMGVADLPLGFRHVNGCLSSADSSCDKILGDGSILLKSLMWNPLSYVVIYGRALDSYCAIQGLLGRLVPPEKIVLVLPPRRSRDTIPDEDEVLPVDAFAEGDPVEGKIHDVLMSIGVRVHSNLTLTGVDLDSRQRLCAVKLSGLAGEEDKSEEPQGPRGTPVRGILEKVSKEINPNDPIQYKITCRVLITADGHSVDPRIFSAIYANQLVYDGRLIVDHFFRTTDKSIFAAGTLCEFSRRYVKASASGGKVTRFHQSLRQDGYSGYEVGTRLAEAIVQCLDPERSTAEASGEISFDEAENDVDPQSSAGQSNSSLLPAFSRPHVSSGLLPGLLHYYKLATPSVEAYMKSPSDTIVTDGLNVASGTGHFCKIKVDKLGKISEFTYLGGEPLELQNLCGLLGMPVAYLNNMSKKCADGQVKAIIEYLEDNWAKALFHDRFTDLTAALAGSEKQEVLDVIKAALENDSGSTVRDKGVTDDLILQLEERLLPSWEESLKGRLEEFLRSNGDHLP</sequence>
<dbReference type="SUPFAM" id="SSF51905">
    <property type="entry name" value="FAD/NAD(P)-binding domain"/>
    <property type="match status" value="2"/>
</dbReference>
<feature type="region of interest" description="Disordered" evidence="1">
    <location>
        <begin position="613"/>
        <end position="637"/>
    </location>
</feature>
<evidence type="ECO:0000259" key="2">
    <source>
        <dbReference type="Pfam" id="PF23150"/>
    </source>
</evidence>
<name>A0A7J6SK83_PEROL</name>
<evidence type="ECO:0000313" key="4">
    <source>
        <dbReference type="Proteomes" id="UP000553632"/>
    </source>
</evidence>
<proteinExistence type="predicted"/>
<feature type="non-terminal residue" evidence="3">
    <location>
        <position position="833"/>
    </location>
</feature>
<accession>A0A7J6SK83</accession>
<dbReference type="EMBL" id="JABANO010017722">
    <property type="protein sequence ID" value="KAF4732972.1"/>
    <property type="molecule type" value="Genomic_DNA"/>
</dbReference>
<dbReference type="InterPro" id="IPR036188">
    <property type="entry name" value="FAD/NAD-bd_sf"/>
</dbReference>
<feature type="domain" description="CFAP61 dimerisation" evidence="2">
    <location>
        <begin position="640"/>
        <end position="756"/>
    </location>
</feature>
<gene>
    <name evidence="3" type="ORF">FOZ63_000952</name>
</gene>
<dbReference type="InterPro" id="IPR038884">
    <property type="entry name" value="CFAP61"/>
</dbReference>
<dbReference type="PANTHER" id="PTHR21178:SF8">
    <property type="entry name" value="CILIA- AND FLAGELLA-ASSOCIATED PROTEIN 61"/>
    <property type="match status" value="1"/>
</dbReference>
<dbReference type="Pfam" id="PF23150">
    <property type="entry name" value="CFAP61_dimer"/>
    <property type="match status" value="1"/>
</dbReference>
<dbReference type="OMA" id="TSHQGHE"/>
<dbReference type="PANTHER" id="PTHR21178">
    <property type="entry name" value="CILIA- AND FLAGELLA-ASSOCIATED PROTEIN 61"/>
    <property type="match status" value="1"/>
</dbReference>
<dbReference type="InterPro" id="IPR056299">
    <property type="entry name" value="CFAP61_dimer"/>
</dbReference>
<feature type="compositionally biased region" description="Polar residues" evidence="1">
    <location>
        <begin position="626"/>
        <end position="637"/>
    </location>
</feature>
<protein>
    <recommendedName>
        <fullName evidence="2">CFAP61 dimerisation domain-containing protein</fullName>
    </recommendedName>
</protein>
<feature type="region of interest" description="Disordered" evidence="1">
    <location>
        <begin position="66"/>
        <end position="90"/>
    </location>
</feature>
<evidence type="ECO:0000256" key="1">
    <source>
        <dbReference type="SAM" id="MobiDB-lite"/>
    </source>
</evidence>
<dbReference type="PRINTS" id="PR00368">
    <property type="entry name" value="FADPNR"/>
</dbReference>
<organism evidence="3 4">
    <name type="scientific">Perkinsus olseni</name>
    <name type="common">Perkinsus atlanticus</name>
    <dbReference type="NCBI Taxonomy" id="32597"/>
    <lineage>
        <taxon>Eukaryota</taxon>
        <taxon>Sar</taxon>
        <taxon>Alveolata</taxon>
        <taxon>Perkinsozoa</taxon>
        <taxon>Perkinsea</taxon>
        <taxon>Perkinsida</taxon>
        <taxon>Perkinsidae</taxon>
        <taxon>Perkinsus</taxon>
    </lineage>
</organism>